<organism evidence="1 2">
    <name type="scientific">Pseudoroseomonas cervicalis ATCC 49957</name>
    <dbReference type="NCBI Taxonomy" id="525371"/>
    <lineage>
        <taxon>Bacteria</taxon>
        <taxon>Pseudomonadati</taxon>
        <taxon>Pseudomonadota</taxon>
        <taxon>Alphaproteobacteria</taxon>
        <taxon>Acetobacterales</taxon>
        <taxon>Roseomonadaceae</taxon>
        <taxon>Roseomonas</taxon>
    </lineage>
</organism>
<evidence type="ECO:0000313" key="1">
    <source>
        <dbReference type="EMBL" id="EFH09735.1"/>
    </source>
</evidence>
<comment type="caution">
    <text evidence="1">The sequence shown here is derived from an EMBL/GenBank/DDBJ whole genome shotgun (WGS) entry which is preliminary data.</text>
</comment>
<keyword evidence="2" id="KW-1185">Reference proteome</keyword>
<dbReference type="Proteomes" id="UP000005324">
    <property type="component" value="Unassembled WGS sequence"/>
</dbReference>
<name>D5RSH7_9PROT</name>
<accession>D5RSH7</accession>
<protein>
    <submittedName>
        <fullName evidence="1">Uncharacterized protein</fullName>
    </submittedName>
</protein>
<gene>
    <name evidence="1" type="ORF">HMPREF0731_4039</name>
</gene>
<dbReference type="HOGENOM" id="CLU_214970_0_0_5"/>
<proteinExistence type="predicted"/>
<evidence type="ECO:0000313" key="2">
    <source>
        <dbReference type="Proteomes" id="UP000005324"/>
    </source>
</evidence>
<dbReference type="EMBL" id="ADVL01000743">
    <property type="protein sequence ID" value="EFH09735.1"/>
    <property type="molecule type" value="Genomic_DNA"/>
</dbReference>
<sequence length="51" mass="5933">MDGRIKKEFFFVKKNQKTFSSLAARLGPEEGRQRKEVFLLLFLQKKKASSA</sequence>
<dbReference type="AlphaFoldDB" id="D5RSH7"/>
<reference evidence="1 2" key="1">
    <citation type="submission" date="2010-04" db="EMBL/GenBank/DDBJ databases">
        <authorList>
            <person name="Qin X."/>
            <person name="Bachman B."/>
            <person name="Battles P."/>
            <person name="Bell A."/>
            <person name="Bess C."/>
            <person name="Bickham C."/>
            <person name="Chaboub L."/>
            <person name="Chen D."/>
            <person name="Coyle M."/>
            <person name="Deiros D.R."/>
            <person name="Dinh H."/>
            <person name="Forbes L."/>
            <person name="Fowler G."/>
            <person name="Francisco L."/>
            <person name="Fu Q."/>
            <person name="Gubbala S."/>
            <person name="Hale W."/>
            <person name="Han Y."/>
            <person name="Hemphill L."/>
            <person name="Highlander S.K."/>
            <person name="Hirani K."/>
            <person name="Hogues M."/>
            <person name="Jackson L."/>
            <person name="Jakkamsetti A."/>
            <person name="Javaid M."/>
            <person name="Jiang H."/>
            <person name="Korchina V."/>
            <person name="Kovar C."/>
            <person name="Lara F."/>
            <person name="Lee S."/>
            <person name="Mata R."/>
            <person name="Mathew T."/>
            <person name="Moen C."/>
            <person name="Morales K."/>
            <person name="Munidasa M."/>
            <person name="Nazareth L."/>
            <person name="Ngo R."/>
            <person name="Nguyen L."/>
            <person name="Okwuonu G."/>
            <person name="Ongeri F."/>
            <person name="Patil S."/>
            <person name="Petrosino J."/>
            <person name="Pham C."/>
            <person name="Pham P."/>
            <person name="Pu L.-L."/>
            <person name="Puazo M."/>
            <person name="Raj R."/>
            <person name="Reid J."/>
            <person name="Rouhana J."/>
            <person name="Saada N."/>
            <person name="Shang Y."/>
            <person name="Simmons D."/>
            <person name="Thornton R."/>
            <person name="Warren J."/>
            <person name="Weissenberger G."/>
            <person name="Zhang J."/>
            <person name="Zhang L."/>
            <person name="Zhou C."/>
            <person name="Zhu D."/>
            <person name="Muzny D."/>
            <person name="Worley K."/>
            <person name="Gibbs R."/>
        </authorList>
    </citation>
    <scope>NUCLEOTIDE SEQUENCE [LARGE SCALE GENOMIC DNA]</scope>
    <source>
        <strain evidence="1 2">ATCC 49957</strain>
    </source>
</reference>